<keyword evidence="1" id="KW-0732">Signal</keyword>
<dbReference type="SUPFAM" id="SSF56436">
    <property type="entry name" value="C-type lectin-like"/>
    <property type="match status" value="1"/>
</dbReference>
<evidence type="ECO:0000313" key="3">
    <source>
        <dbReference type="Proteomes" id="UP000694856"/>
    </source>
</evidence>
<gene>
    <name evidence="4" type="primary">LOC102523343</name>
</gene>
<reference evidence="4" key="1">
    <citation type="submission" date="2025-08" db="UniProtKB">
        <authorList>
            <consortium name="RefSeq"/>
        </authorList>
    </citation>
    <scope>IDENTIFICATION</scope>
    <source>
        <tissue evidence="4">Ear skin</tissue>
    </source>
</reference>
<dbReference type="InterPro" id="IPR001304">
    <property type="entry name" value="C-type_lectin-like"/>
</dbReference>
<feature type="chain" id="PRO_5034153852" evidence="1">
    <location>
        <begin position="17"/>
        <end position="241"/>
    </location>
</feature>
<dbReference type="KEGG" id="cfr:102523343"/>
<dbReference type="InterPro" id="IPR002352">
    <property type="entry name" value="Eosinophil_major_basic"/>
</dbReference>
<feature type="domain" description="C-type lectin" evidence="2">
    <location>
        <begin position="117"/>
        <end position="192"/>
    </location>
</feature>
<dbReference type="GO" id="GO:0006955">
    <property type="term" value="P:immune response"/>
    <property type="evidence" value="ECO:0007669"/>
    <property type="project" value="InterPro"/>
</dbReference>
<dbReference type="AlphaFoldDB" id="A0A8B8TX24"/>
<organism evidence="3 4">
    <name type="scientific">Camelus ferus</name>
    <name type="common">Wild bactrian camel</name>
    <name type="synonym">Camelus bactrianus ferus</name>
    <dbReference type="NCBI Taxonomy" id="419612"/>
    <lineage>
        <taxon>Eukaryota</taxon>
        <taxon>Metazoa</taxon>
        <taxon>Chordata</taxon>
        <taxon>Craniata</taxon>
        <taxon>Vertebrata</taxon>
        <taxon>Euteleostomi</taxon>
        <taxon>Mammalia</taxon>
        <taxon>Eutheria</taxon>
        <taxon>Laurasiatheria</taxon>
        <taxon>Artiodactyla</taxon>
        <taxon>Tylopoda</taxon>
        <taxon>Camelidae</taxon>
        <taxon>Camelus</taxon>
    </lineage>
</organism>
<dbReference type="Proteomes" id="UP000694856">
    <property type="component" value="Chromosome 10"/>
</dbReference>
<accession>A0A8B8TX24</accession>
<dbReference type="Gene3D" id="3.10.100.10">
    <property type="entry name" value="Mannose-Binding Protein A, subunit A"/>
    <property type="match status" value="1"/>
</dbReference>
<name>A0A8B8TX24_CAMFR</name>
<dbReference type="GeneID" id="102523343"/>
<sequence>MKLPLLLALLFGTVSAFHLRTEMSNVESPLGDDTLPQVEEMPEHEAKEAPLEELMLLEKEEERGSGGEDAPREEGTVESISALEEVGKDFQCPKEEDTVKVEGISGCKTCRFLLLTCQRCYRGRLISIHDFRLNNQIQCLARGINQGQVWIGGQVTGYGLCIRCHWIDGSPWNFAPWVLGQPWTGCGGCVSMCIPGEDINMVLGTVHSSQEWVYEYPSPLPLKRKNAEKCNFQSMEVPFGG</sequence>
<feature type="signal peptide" evidence="1">
    <location>
        <begin position="1"/>
        <end position="16"/>
    </location>
</feature>
<dbReference type="InterPro" id="IPR016187">
    <property type="entry name" value="CTDL_fold"/>
</dbReference>
<keyword evidence="3" id="KW-1185">Reference proteome</keyword>
<dbReference type="PRINTS" id="PR00770">
    <property type="entry name" value="EMAJORBASICP"/>
</dbReference>
<proteinExistence type="predicted"/>
<evidence type="ECO:0000259" key="2">
    <source>
        <dbReference type="PROSITE" id="PS50041"/>
    </source>
</evidence>
<dbReference type="InterPro" id="IPR016186">
    <property type="entry name" value="C-type_lectin-like/link_sf"/>
</dbReference>
<dbReference type="PROSITE" id="PS50041">
    <property type="entry name" value="C_TYPE_LECTIN_2"/>
    <property type="match status" value="1"/>
</dbReference>
<protein>
    <submittedName>
        <fullName evidence="4">Bone marrow proteoglycan</fullName>
    </submittedName>
</protein>
<evidence type="ECO:0000313" key="4">
    <source>
        <dbReference type="RefSeq" id="XP_032346385.1"/>
    </source>
</evidence>
<dbReference type="RefSeq" id="XP_032346385.1">
    <property type="nucleotide sequence ID" value="XM_032490494.1"/>
</dbReference>
<evidence type="ECO:0000256" key="1">
    <source>
        <dbReference type="SAM" id="SignalP"/>
    </source>
</evidence>